<protein>
    <submittedName>
        <fullName evidence="1">Uncharacterized protein</fullName>
    </submittedName>
</protein>
<evidence type="ECO:0000313" key="1">
    <source>
        <dbReference type="EMBL" id="UWZ33560.1"/>
    </source>
</evidence>
<accession>A0ABY5YV06</accession>
<proteinExistence type="predicted"/>
<dbReference type="RefSeq" id="WP_260722813.1">
    <property type="nucleotide sequence ID" value="NZ_BAAABS010000098.1"/>
</dbReference>
<keyword evidence="2" id="KW-1185">Reference proteome</keyword>
<dbReference type="EMBL" id="CP073721">
    <property type="protein sequence ID" value="UWZ33560.1"/>
    <property type="molecule type" value="Genomic_DNA"/>
</dbReference>
<dbReference type="Proteomes" id="UP001058271">
    <property type="component" value="Chromosome"/>
</dbReference>
<reference evidence="1" key="1">
    <citation type="submission" date="2021-04" db="EMBL/GenBank/DDBJ databases">
        <title>Biosynthetic gene clusters of Dactylosporangioum roseum.</title>
        <authorList>
            <person name="Hartkoorn R.C."/>
            <person name="Beaudoing E."/>
            <person name="Hot D."/>
            <person name="Moureu S."/>
        </authorList>
    </citation>
    <scope>NUCLEOTIDE SEQUENCE</scope>
    <source>
        <strain evidence="1">NRRL B-16295</strain>
    </source>
</reference>
<gene>
    <name evidence="1" type="ORF">Drose_19820</name>
</gene>
<organism evidence="1 2">
    <name type="scientific">Dactylosporangium roseum</name>
    <dbReference type="NCBI Taxonomy" id="47989"/>
    <lineage>
        <taxon>Bacteria</taxon>
        <taxon>Bacillati</taxon>
        <taxon>Actinomycetota</taxon>
        <taxon>Actinomycetes</taxon>
        <taxon>Micromonosporales</taxon>
        <taxon>Micromonosporaceae</taxon>
        <taxon>Dactylosporangium</taxon>
    </lineage>
</organism>
<evidence type="ECO:0000313" key="2">
    <source>
        <dbReference type="Proteomes" id="UP001058271"/>
    </source>
</evidence>
<sequence length="46" mass="5284">MKHIMHAEERQREILRIARAQGRVEMAGLTDELADLLEHDLDADDA</sequence>
<name>A0ABY5YV06_9ACTN</name>